<organism evidence="2 3">
    <name type="scientific">Gordonia rubripertincta</name>
    <name type="common">Rhodococcus corallinus</name>
    <dbReference type="NCBI Taxonomy" id="36822"/>
    <lineage>
        <taxon>Bacteria</taxon>
        <taxon>Bacillati</taxon>
        <taxon>Actinomycetota</taxon>
        <taxon>Actinomycetes</taxon>
        <taxon>Mycobacteriales</taxon>
        <taxon>Gordoniaceae</taxon>
        <taxon>Gordonia</taxon>
    </lineage>
</organism>
<dbReference type="EMBL" id="JAPWIE010000003">
    <property type="protein sequence ID" value="MCZ4550244.1"/>
    <property type="molecule type" value="Genomic_DNA"/>
</dbReference>
<accession>A0ABT4MTA1</accession>
<evidence type="ECO:0000313" key="2">
    <source>
        <dbReference type="EMBL" id="MCZ4550244.1"/>
    </source>
</evidence>
<feature type="compositionally biased region" description="Basic residues" evidence="1">
    <location>
        <begin position="1"/>
        <end position="16"/>
    </location>
</feature>
<evidence type="ECO:0000313" key="3">
    <source>
        <dbReference type="Proteomes" id="UP001067235"/>
    </source>
</evidence>
<feature type="compositionally biased region" description="Polar residues" evidence="1">
    <location>
        <begin position="331"/>
        <end position="345"/>
    </location>
</feature>
<protein>
    <submittedName>
        <fullName evidence="2">Uncharacterized protein</fullName>
    </submittedName>
</protein>
<dbReference type="RefSeq" id="WP_301570869.1">
    <property type="nucleotide sequence ID" value="NZ_JAPWIE010000003.1"/>
</dbReference>
<feature type="region of interest" description="Disordered" evidence="1">
    <location>
        <begin position="1"/>
        <end position="29"/>
    </location>
</feature>
<evidence type="ECO:0000256" key="1">
    <source>
        <dbReference type="SAM" id="MobiDB-lite"/>
    </source>
</evidence>
<feature type="region of interest" description="Disordered" evidence="1">
    <location>
        <begin position="326"/>
        <end position="345"/>
    </location>
</feature>
<gene>
    <name evidence="2" type="ORF">O4213_09640</name>
</gene>
<reference evidence="2" key="1">
    <citation type="submission" date="2022-12" db="EMBL/GenBank/DDBJ databases">
        <authorList>
            <person name="Krivoruchko A.V."/>
            <person name="Elkin A."/>
        </authorList>
    </citation>
    <scope>NUCLEOTIDE SEQUENCE</scope>
    <source>
        <strain evidence="2">IEGM 1388</strain>
    </source>
</reference>
<keyword evidence="3" id="KW-1185">Reference proteome</keyword>
<name>A0ABT4MTA1_GORRU</name>
<comment type="caution">
    <text evidence="2">The sequence shown here is derived from an EMBL/GenBank/DDBJ whole genome shotgun (WGS) entry which is preliminary data.</text>
</comment>
<sequence length="345" mass="38432">MGKNTRKNSKEKKRRTASSNRQRPSYPALELEAPEAVAARAILSRMYPARRRIESRANEARKFEQWRVNPSHPEPGSPLTRDDTDFFSEAITTYVTKGPVVSHALFPAMSAAENLTTAVRLIDDWDVNGKMRIMSVIAMCRSALESSSRTVWILSPTSSDERRDRALRMTKAEVLEQKKYLAKQVAAYEDSENTEHLATLSADLDSAKKILDELKSVAGVPNNETFIEQASEWVDQTAINPQHTPMKGMAKPLYSIASGITHGYSWTTRHLEDVSDMFAITSDFLYASTSMLSAGVILFETQASASDSISNRCPPHLRPIASSFHNRYATEPTTESTDQADSAHT</sequence>
<dbReference type="Proteomes" id="UP001067235">
    <property type="component" value="Unassembled WGS sequence"/>
</dbReference>
<proteinExistence type="predicted"/>